<accession>A0AAV0TYE2</accession>
<keyword evidence="12" id="KW-1185">Reference proteome</keyword>
<name>A0AAV0TYE2_HYABA</name>
<dbReference type="Proteomes" id="UP001162031">
    <property type="component" value="Unassembled WGS sequence"/>
</dbReference>
<reference evidence="10" key="1">
    <citation type="submission" date="2022-12" db="EMBL/GenBank/DDBJ databases">
        <authorList>
            <person name="Webb A."/>
        </authorList>
    </citation>
    <scope>NUCLEOTIDE SEQUENCE</scope>
    <source>
        <strain evidence="10">Hp1</strain>
    </source>
</reference>
<evidence type="ECO:0000256" key="7">
    <source>
        <dbReference type="ARBA" id="ARBA00023136"/>
    </source>
</evidence>
<evidence type="ECO:0000313" key="10">
    <source>
        <dbReference type="EMBL" id="CAI5727775.1"/>
    </source>
</evidence>
<evidence type="ECO:0000256" key="9">
    <source>
        <dbReference type="SAM" id="Phobius"/>
    </source>
</evidence>
<sequence length="181" mass="20404">MYSVWTRANSVFFGSLTALAIMCALTAFSTYLHESAPVVRRLDLVKLHSLRNYRDKADRATLSFALDADLSSVFNWNVKQLFVYVVAEFASASNARNEVVIWDKIVQTKEDAGLLQFQEEGVKYFLADQHDELRGANVTLRLEWDIMPVCGRIFVHTGATKANFALPEEYQGKAPKTGGQY</sequence>
<evidence type="ECO:0000256" key="6">
    <source>
        <dbReference type="ARBA" id="ARBA00022989"/>
    </source>
</evidence>
<evidence type="ECO:0000256" key="8">
    <source>
        <dbReference type="ARBA" id="ARBA00029556"/>
    </source>
</evidence>
<dbReference type="EMBL" id="CANTFL010001460">
    <property type="protein sequence ID" value="CAI5742000.1"/>
    <property type="molecule type" value="Genomic_DNA"/>
</dbReference>
<keyword evidence="6 9" id="KW-1133">Transmembrane helix</keyword>
<keyword evidence="4" id="KW-0256">Endoplasmic reticulum</keyword>
<evidence type="ECO:0000313" key="12">
    <source>
        <dbReference type="Proteomes" id="UP001162031"/>
    </source>
</evidence>
<evidence type="ECO:0000256" key="5">
    <source>
        <dbReference type="ARBA" id="ARBA00022968"/>
    </source>
</evidence>
<proteinExistence type="inferred from homology"/>
<comment type="caution">
    <text evidence="10">The sequence shown here is derived from an EMBL/GenBank/DDBJ whole genome shotgun (WGS) entry which is preliminary data.</text>
</comment>
<keyword evidence="7 9" id="KW-0472">Membrane</keyword>
<dbReference type="GO" id="GO:0045047">
    <property type="term" value="P:protein targeting to ER"/>
    <property type="evidence" value="ECO:0007669"/>
    <property type="project" value="TreeGrafter"/>
</dbReference>
<dbReference type="PIRSF" id="PIRSF016089">
    <property type="entry name" value="SPC22"/>
    <property type="match status" value="1"/>
</dbReference>
<comment type="similarity">
    <text evidence="2">Belongs to the SPCS3 family.</text>
</comment>
<dbReference type="EMBL" id="CANTFL010000803">
    <property type="protein sequence ID" value="CAI5727775.1"/>
    <property type="molecule type" value="Genomic_DNA"/>
</dbReference>
<keyword evidence="5" id="KW-0735">Signal-anchor</keyword>
<feature type="transmembrane region" description="Helical" evidence="9">
    <location>
        <begin position="12"/>
        <end position="32"/>
    </location>
</feature>
<dbReference type="AlphaFoldDB" id="A0AAV0TYE2"/>
<evidence type="ECO:0000256" key="1">
    <source>
        <dbReference type="ARBA" id="ARBA00004648"/>
    </source>
</evidence>
<gene>
    <name evidence="10" type="ORF">HBR001_LOCUS4170</name>
    <name evidence="11" type="ORF">HBR001_LOCUS8762</name>
</gene>
<dbReference type="GO" id="GO:0005787">
    <property type="term" value="C:signal peptidase complex"/>
    <property type="evidence" value="ECO:0007669"/>
    <property type="project" value="InterPro"/>
</dbReference>
<protein>
    <recommendedName>
        <fullName evidence="8">Signal peptidase complex subunit 3</fullName>
    </recommendedName>
</protein>
<dbReference type="GO" id="GO:0006465">
    <property type="term" value="P:signal peptide processing"/>
    <property type="evidence" value="ECO:0007669"/>
    <property type="project" value="InterPro"/>
</dbReference>
<comment type="subcellular location">
    <subcellularLocation>
        <location evidence="1">Endoplasmic reticulum membrane</location>
        <topology evidence="1">Single-pass type II membrane protein</topology>
    </subcellularLocation>
</comment>
<evidence type="ECO:0000256" key="3">
    <source>
        <dbReference type="ARBA" id="ARBA00022692"/>
    </source>
</evidence>
<evidence type="ECO:0000256" key="2">
    <source>
        <dbReference type="ARBA" id="ARBA00009289"/>
    </source>
</evidence>
<keyword evidence="3 9" id="KW-0812">Transmembrane</keyword>
<dbReference type="PANTHER" id="PTHR12804">
    <property type="entry name" value="MICROSOMAL SIGNAL PEPTIDASE 23 KD SUBUNIT SPC22/23"/>
    <property type="match status" value="1"/>
</dbReference>
<dbReference type="PANTHER" id="PTHR12804:SF0">
    <property type="entry name" value="SIGNAL PEPTIDASE COMPLEX SUBUNIT 3"/>
    <property type="match status" value="1"/>
</dbReference>
<dbReference type="Pfam" id="PF04573">
    <property type="entry name" value="SPC22"/>
    <property type="match status" value="1"/>
</dbReference>
<evidence type="ECO:0000256" key="4">
    <source>
        <dbReference type="ARBA" id="ARBA00022824"/>
    </source>
</evidence>
<organism evidence="10 12">
    <name type="scientific">Hyaloperonospora brassicae</name>
    <name type="common">Brassica downy mildew</name>
    <name type="synonym">Peronospora brassicae</name>
    <dbReference type="NCBI Taxonomy" id="162125"/>
    <lineage>
        <taxon>Eukaryota</taxon>
        <taxon>Sar</taxon>
        <taxon>Stramenopiles</taxon>
        <taxon>Oomycota</taxon>
        <taxon>Peronosporomycetes</taxon>
        <taxon>Peronosporales</taxon>
        <taxon>Peronosporaceae</taxon>
        <taxon>Hyaloperonospora</taxon>
    </lineage>
</organism>
<evidence type="ECO:0000313" key="11">
    <source>
        <dbReference type="EMBL" id="CAI5742000.1"/>
    </source>
</evidence>
<dbReference type="InterPro" id="IPR007653">
    <property type="entry name" value="SPC3"/>
</dbReference>